<accession>A0A6G8RXJ9</accession>
<dbReference type="InterPro" id="IPR051206">
    <property type="entry name" value="NAMLAA_amidase_2"/>
</dbReference>
<dbReference type="SUPFAM" id="SSF47090">
    <property type="entry name" value="PGBD-like"/>
    <property type="match status" value="1"/>
</dbReference>
<dbReference type="Proteomes" id="UP000502297">
    <property type="component" value="Chromosome"/>
</dbReference>
<dbReference type="InterPro" id="IPR002502">
    <property type="entry name" value="Amidase_domain"/>
</dbReference>
<dbReference type="GO" id="GO:0009253">
    <property type="term" value="P:peptidoglycan catabolic process"/>
    <property type="evidence" value="ECO:0007669"/>
    <property type="project" value="InterPro"/>
</dbReference>
<organism evidence="9 10">
    <name type="scientific">Acinetobacter shaoyimingii</name>
    <dbReference type="NCBI Taxonomy" id="2715164"/>
    <lineage>
        <taxon>Bacteria</taxon>
        <taxon>Pseudomonadati</taxon>
        <taxon>Pseudomonadota</taxon>
        <taxon>Gammaproteobacteria</taxon>
        <taxon>Moraxellales</taxon>
        <taxon>Moraxellaceae</taxon>
        <taxon>Acinetobacter</taxon>
    </lineage>
</organism>
<sequence>MKSNRYLSFIFIILSSLTLVACNDDDKSDNTSNPSINNTPPSSTAPNVPEYIISENYQLDQTYLSPNQDARQMMLVLHYTAIPLEETLRRFMSEEYAVSSHYLIPEQAQNSKFIVYNLVPDDKRAWHSGTSYWQGNRNLNPSSIGIEIVNLGFPETDELVPLMQRRWYPYASKQQIEVLAEVIKKIVNKYQITPSRIIGHSDIAPGRKFDPGPLFPWEQLYREHGIGAWYDDETVNFYRLYFPWKDDVQSLQSKLAAYGYDVPQNGIYDDDTKNAVSAFQMHFYPKKYDGIADVETIARLDALLEKYRGQQRPTL</sequence>
<dbReference type="Pfam" id="PF01510">
    <property type="entry name" value="Amidase_2"/>
    <property type="match status" value="1"/>
</dbReference>
<dbReference type="InterPro" id="IPR036366">
    <property type="entry name" value="PGBDSf"/>
</dbReference>
<feature type="region of interest" description="Disordered" evidence="6">
    <location>
        <begin position="27"/>
        <end position="47"/>
    </location>
</feature>
<evidence type="ECO:0000256" key="3">
    <source>
        <dbReference type="ARBA" id="ARBA00011901"/>
    </source>
</evidence>
<dbReference type="FunFam" id="3.40.80.10:FF:000003">
    <property type="entry name" value="N-acetylmuramoyl-L-alanine amidase"/>
    <property type="match status" value="1"/>
</dbReference>
<dbReference type="AlphaFoldDB" id="A0A6G8RXJ9"/>
<dbReference type="Gene3D" id="1.10.101.10">
    <property type="entry name" value="PGBD-like superfamily/PGBD"/>
    <property type="match status" value="1"/>
</dbReference>
<dbReference type="PANTHER" id="PTHR30417:SF1">
    <property type="entry name" value="N-ACETYLMURAMOYL-L-ALANINE AMIDASE AMID"/>
    <property type="match status" value="1"/>
</dbReference>
<dbReference type="PROSITE" id="PS51257">
    <property type="entry name" value="PROKAR_LIPOPROTEIN"/>
    <property type="match status" value="1"/>
</dbReference>
<name>A0A6G8RXJ9_9GAMM</name>
<dbReference type="RefSeq" id="WP_166010439.1">
    <property type="nucleotide sequence ID" value="NZ_CP049801.1"/>
</dbReference>
<evidence type="ECO:0000256" key="6">
    <source>
        <dbReference type="SAM" id="MobiDB-lite"/>
    </source>
</evidence>
<evidence type="ECO:0000256" key="4">
    <source>
        <dbReference type="ARBA" id="ARBA00022801"/>
    </source>
</evidence>
<dbReference type="CDD" id="cd06583">
    <property type="entry name" value="PGRP"/>
    <property type="match status" value="1"/>
</dbReference>
<keyword evidence="4" id="KW-0378">Hydrolase</keyword>
<keyword evidence="5" id="KW-0961">Cell wall biogenesis/degradation</keyword>
<dbReference type="KEGG" id="asha:G8E00_11865"/>
<dbReference type="SMART" id="SM00644">
    <property type="entry name" value="Ami_2"/>
    <property type="match status" value="1"/>
</dbReference>
<feature type="compositionally biased region" description="Low complexity" evidence="6">
    <location>
        <begin position="30"/>
        <end position="47"/>
    </location>
</feature>
<comment type="catalytic activity">
    <reaction evidence="1">
        <text>Hydrolyzes the link between N-acetylmuramoyl residues and L-amino acid residues in certain cell-wall glycopeptides.</text>
        <dbReference type="EC" id="3.5.1.28"/>
    </reaction>
</comment>
<dbReference type="GO" id="GO:0008745">
    <property type="term" value="F:N-acetylmuramoyl-L-alanine amidase activity"/>
    <property type="evidence" value="ECO:0007669"/>
    <property type="project" value="UniProtKB-EC"/>
</dbReference>
<feature type="domain" description="N-acetylmuramoyl-L-alanine amidase" evidence="8">
    <location>
        <begin position="61"/>
        <end position="212"/>
    </location>
</feature>
<dbReference type="GO" id="GO:0071555">
    <property type="term" value="P:cell wall organization"/>
    <property type="evidence" value="ECO:0007669"/>
    <property type="project" value="UniProtKB-KW"/>
</dbReference>
<proteinExistence type="inferred from homology"/>
<dbReference type="Pfam" id="PF01471">
    <property type="entry name" value="PG_binding_1"/>
    <property type="match status" value="1"/>
</dbReference>
<evidence type="ECO:0000259" key="8">
    <source>
        <dbReference type="SMART" id="SM00644"/>
    </source>
</evidence>
<dbReference type="Gene3D" id="3.40.80.10">
    <property type="entry name" value="Peptidoglycan recognition protein-like"/>
    <property type="match status" value="1"/>
</dbReference>
<dbReference type="GO" id="GO:0019867">
    <property type="term" value="C:outer membrane"/>
    <property type="evidence" value="ECO:0007669"/>
    <property type="project" value="TreeGrafter"/>
</dbReference>
<dbReference type="SUPFAM" id="SSF55846">
    <property type="entry name" value="N-acetylmuramoyl-L-alanine amidase-like"/>
    <property type="match status" value="1"/>
</dbReference>
<dbReference type="EMBL" id="CP049801">
    <property type="protein sequence ID" value="QIO06595.1"/>
    <property type="molecule type" value="Genomic_DNA"/>
</dbReference>
<gene>
    <name evidence="9" type="ORF">G8E00_11865</name>
</gene>
<protein>
    <recommendedName>
        <fullName evidence="3">N-acetylmuramoyl-L-alanine amidase</fullName>
        <ecNumber evidence="3">3.5.1.28</ecNumber>
    </recommendedName>
</protein>
<evidence type="ECO:0000256" key="7">
    <source>
        <dbReference type="SAM" id="SignalP"/>
    </source>
</evidence>
<dbReference type="InterPro" id="IPR002477">
    <property type="entry name" value="Peptidoglycan-bd-like"/>
</dbReference>
<evidence type="ECO:0000313" key="9">
    <source>
        <dbReference type="EMBL" id="QIO06595.1"/>
    </source>
</evidence>
<evidence type="ECO:0000256" key="5">
    <source>
        <dbReference type="ARBA" id="ARBA00023316"/>
    </source>
</evidence>
<comment type="similarity">
    <text evidence="2">Belongs to the N-acetylmuramoyl-L-alanine amidase 2 family.</text>
</comment>
<dbReference type="PANTHER" id="PTHR30417">
    <property type="entry name" value="N-ACETYLMURAMOYL-L-ALANINE AMIDASE AMID"/>
    <property type="match status" value="1"/>
</dbReference>
<evidence type="ECO:0000256" key="1">
    <source>
        <dbReference type="ARBA" id="ARBA00001561"/>
    </source>
</evidence>
<feature type="signal peptide" evidence="7">
    <location>
        <begin position="1"/>
        <end position="21"/>
    </location>
</feature>
<evidence type="ECO:0000256" key="2">
    <source>
        <dbReference type="ARBA" id="ARBA00007553"/>
    </source>
</evidence>
<dbReference type="EC" id="3.5.1.28" evidence="3"/>
<reference evidence="9 10" key="1">
    <citation type="submission" date="2020-03" db="EMBL/GenBank/DDBJ databases">
        <authorList>
            <person name="Zhu W."/>
        </authorList>
    </citation>
    <scope>NUCLEOTIDE SEQUENCE [LARGE SCALE GENOMIC DNA]</scope>
    <source>
        <strain evidence="9 10">323-1</strain>
    </source>
</reference>
<keyword evidence="10" id="KW-1185">Reference proteome</keyword>
<dbReference type="InterPro" id="IPR036365">
    <property type="entry name" value="PGBD-like_sf"/>
</dbReference>
<evidence type="ECO:0000313" key="10">
    <source>
        <dbReference type="Proteomes" id="UP000502297"/>
    </source>
</evidence>
<dbReference type="InterPro" id="IPR036505">
    <property type="entry name" value="Amidase/PGRP_sf"/>
</dbReference>
<keyword evidence="7" id="KW-0732">Signal</keyword>
<feature type="chain" id="PRO_5026164611" description="N-acetylmuramoyl-L-alanine amidase" evidence="7">
    <location>
        <begin position="22"/>
        <end position="315"/>
    </location>
</feature>
<dbReference type="GO" id="GO:0009254">
    <property type="term" value="P:peptidoglycan turnover"/>
    <property type="evidence" value="ECO:0007669"/>
    <property type="project" value="TreeGrafter"/>
</dbReference>